<dbReference type="GO" id="GO:0051205">
    <property type="term" value="P:protein insertion into membrane"/>
    <property type="evidence" value="ECO:0007669"/>
    <property type="project" value="UniProtKB-UniRule"/>
</dbReference>
<dbReference type="CDD" id="cd15830">
    <property type="entry name" value="BamD"/>
    <property type="match status" value="1"/>
</dbReference>
<accession>A0A8J7CBR6</accession>
<keyword evidence="1 6" id="KW-0732">Signal</keyword>
<evidence type="ECO:0000259" key="7">
    <source>
        <dbReference type="Pfam" id="PF13525"/>
    </source>
</evidence>
<keyword evidence="3" id="KW-0564">Palmitate</keyword>
<feature type="signal peptide" evidence="6">
    <location>
        <begin position="1"/>
        <end position="20"/>
    </location>
</feature>
<dbReference type="GO" id="GO:0043165">
    <property type="term" value="P:Gram-negative-bacterium-type cell outer membrane assembly"/>
    <property type="evidence" value="ECO:0007669"/>
    <property type="project" value="UniProtKB-UniRule"/>
</dbReference>
<keyword evidence="5" id="KW-0449">Lipoprotein</keyword>
<dbReference type="PANTHER" id="PTHR37423">
    <property type="entry name" value="SOLUBLE LYTIC MUREIN TRANSGLYCOSYLASE-RELATED"/>
    <property type="match status" value="1"/>
</dbReference>
<evidence type="ECO:0000256" key="3">
    <source>
        <dbReference type="ARBA" id="ARBA00023139"/>
    </source>
</evidence>
<evidence type="ECO:0000256" key="5">
    <source>
        <dbReference type="ARBA" id="ARBA00023288"/>
    </source>
</evidence>
<comment type="caution">
    <text evidence="8">The sequence shown here is derived from an EMBL/GenBank/DDBJ whole genome shotgun (WGS) entry which is preliminary data.</text>
</comment>
<comment type="similarity">
    <text evidence="6">Belongs to the BamD family.</text>
</comment>
<evidence type="ECO:0000313" key="9">
    <source>
        <dbReference type="Proteomes" id="UP000631034"/>
    </source>
</evidence>
<proteinExistence type="inferred from homology"/>
<protein>
    <recommendedName>
        <fullName evidence="6">Outer membrane protein assembly factor BamD</fullName>
    </recommendedName>
</protein>
<gene>
    <name evidence="6" type="primary">bamD</name>
    <name evidence="8" type="ORF">IHV25_02215</name>
</gene>
<comment type="subcellular location">
    <subcellularLocation>
        <location evidence="6">Cell outer membrane</location>
    </subcellularLocation>
</comment>
<feature type="domain" description="Outer membrane lipoprotein BamD-like" evidence="7">
    <location>
        <begin position="37"/>
        <end position="231"/>
    </location>
</feature>
<dbReference type="NCBIfam" id="TIGR03302">
    <property type="entry name" value="OM_YfiO"/>
    <property type="match status" value="1"/>
</dbReference>
<dbReference type="InterPro" id="IPR039565">
    <property type="entry name" value="BamD-like"/>
</dbReference>
<comment type="function">
    <text evidence="6">Part of the outer membrane protein assembly complex, which is involved in assembly and insertion of beta-barrel proteins into the outer membrane.</text>
</comment>
<dbReference type="InterPro" id="IPR017689">
    <property type="entry name" value="BamD"/>
</dbReference>
<comment type="subunit">
    <text evidence="6">Part of the Bam complex.</text>
</comment>
<name>A0A8J7CBR6_9PROT</name>
<dbReference type="HAMAP" id="MF_00922">
    <property type="entry name" value="OM_assembly_BamD"/>
    <property type="match status" value="1"/>
</dbReference>
<keyword evidence="9" id="KW-1185">Reference proteome</keyword>
<evidence type="ECO:0000256" key="2">
    <source>
        <dbReference type="ARBA" id="ARBA00023136"/>
    </source>
</evidence>
<dbReference type="GO" id="GO:1990063">
    <property type="term" value="C:Bam protein complex"/>
    <property type="evidence" value="ECO:0007669"/>
    <property type="project" value="TreeGrafter"/>
</dbReference>
<reference evidence="8" key="1">
    <citation type="submission" date="2020-10" db="EMBL/GenBank/DDBJ databases">
        <title>Genome sequence of the unusual species of purple photosynthetic bacteria, Phaeovibrio sulfidiphilus DSM 23193, type strain.</title>
        <authorList>
            <person name="Kyndt J.A."/>
            <person name="Meyer T.E."/>
        </authorList>
    </citation>
    <scope>NUCLEOTIDE SEQUENCE</scope>
    <source>
        <strain evidence="8">DSM 23193</strain>
    </source>
</reference>
<sequence length="279" mass="31654" precursor="true">MKKLSFPVIAVLAMVTAVFSVPLSGCSGKKDDLYVERPAEALYNEALSLMNDGKFRDASKAFDEVERQHPYSTWAMKAQVMGAYALYENSDYDDANVALSRFIDLHPGNKDIAYAYYLRALCQYEQMSDVRRDQSATERAAEALTEVMRRFPESEYARDARLKLDLTRDHLAGREMVVGRYYLKSNQYLAAMNRFRKVIEKFDQTTHVPEALYRLVEINTILGLNWEAQRVAAILGHNFPGSEWYQDAYDLVGEVVLDENAPPPPVSSALTPVESQTLP</sequence>
<dbReference type="RefSeq" id="WP_192533325.1">
    <property type="nucleotide sequence ID" value="NZ_JACZHT010000001.1"/>
</dbReference>
<keyword evidence="4 6" id="KW-0998">Cell outer membrane</keyword>
<dbReference type="InterPro" id="IPR011990">
    <property type="entry name" value="TPR-like_helical_dom_sf"/>
</dbReference>
<evidence type="ECO:0000256" key="6">
    <source>
        <dbReference type="HAMAP-Rule" id="MF_00922"/>
    </source>
</evidence>
<evidence type="ECO:0000313" key="8">
    <source>
        <dbReference type="EMBL" id="MBE1236468.1"/>
    </source>
</evidence>
<dbReference type="Pfam" id="PF13525">
    <property type="entry name" value="YfiO"/>
    <property type="match status" value="1"/>
</dbReference>
<dbReference type="SUPFAM" id="SSF48452">
    <property type="entry name" value="TPR-like"/>
    <property type="match status" value="1"/>
</dbReference>
<evidence type="ECO:0000256" key="4">
    <source>
        <dbReference type="ARBA" id="ARBA00023237"/>
    </source>
</evidence>
<dbReference type="Proteomes" id="UP000631034">
    <property type="component" value="Unassembled WGS sequence"/>
</dbReference>
<dbReference type="AlphaFoldDB" id="A0A8J7CBR6"/>
<evidence type="ECO:0000256" key="1">
    <source>
        <dbReference type="ARBA" id="ARBA00022729"/>
    </source>
</evidence>
<dbReference type="EMBL" id="JACZHT010000001">
    <property type="protein sequence ID" value="MBE1236468.1"/>
    <property type="molecule type" value="Genomic_DNA"/>
</dbReference>
<dbReference type="Gene3D" id="1.25.40.10">
    <property type="entry name" value="Tetratricopeptide repeat domain"/>
    <property type="match status" value="1"/>
</dbReference>
<organism evidence="8 9">
    <name type="scientific">Phaeovibrio sulfidiphilus</name>
    <dbReference type="NCBI Taxonomy" id="1220600"/>
    <lineage>
        <taxon>Bacteria</taxon>
        <taxon>Pseudomonadati</taxon>
        <taxon>Pseudomonadota</taxon>
        <taxon>Alphaproteobacteria</taxon>
        <taxon>Rhodospirillales</taxon>
        <taxon>Rhodospirillaceae</taxon>
        <taxon>Phaeovibrio</taxon>
    </lineage>
</organism>
<keyword evidence="2 6" id="KW-0472">Membrane</keyword>
<feature type="chain" id="PRO_5035346888" description="Outer membrane protein assembly factor BamD" evidence="6">
    <location>
        <begin position="21"/>
        <end position="279"/>
    </location>
</feature>
<dbReference type="PANTHER" id="PTHR37423:SF1">
    <property type="entry name" value="OUTER MEMBRANE PROTEIN ASSEMBLY FACTOR BAMD"/>
    <property type="match status" value="1"/>
</dbReference>